<keyword evidence="4 5" id="KW-0539">Nucleus</keyword>
<keyword evidence="8" id="KW-1185">Reference proteome</keyword>
<evidence type="ECO:0000256" key="6">
    <source>
        <dbReference type="SAM" id="MobiDB-lite"/>
    </source>
</evidence>
<evidence type="ECO:0000256" key="2">
    <source>
        <dbReference type="ARBA" id="ARBA00010077"/>
    </source>
</evidence>
<comment type="caution">
    <text evidence="7">The sequence shown here is derived from an EMBL/GenBank/DDBJ whole genome shotgun (WGS) entry which is preliminary data.</text>
</comment>
<comment type="similarity">
    <text evidence="2 5">Belongs to the RRS1 family.</text>
</comment>
<comment type="function">
    <text evidence="5">Involved in ribosomal large subunit assembly.</text>
</comment>
<reference evidence="7 8" key="1">
    <citation type="journal article" date="2023" name="Elife">
        <title>Identification of key yeast species and microbe-microbe interactions impacting larval growth of Drosophila in the wild.</title>
        <authorList>
            <person name="Mure A."/>
            <person name="Sugiura Y."/>
            <person name="Maeda R."/>
            <person name="Honda K."/>
            <person name="Sakurai N."/>
            <person name="Takahashi Y."/>
            <person name="Watada M."/>
            <person name="Katoh T."/>
            <person name="Gotoh A."/>
            <person name="Gotoh Y."/>
            <person name="Taniguchi I."/>
            <person name="Nakamura K."/>
            <person name="Hayashi T."/>
            <person name="Katayama T."/>
            <person name="Uemura T."/>
            <person name="Hattori Y."/>
        </authorList>
    </citation>
    <scope>NUCLEOTIDE SEQUENCE [LARGE SCALE GENOMIC DNA]</scope>
    <source>
        <strain evidence="7 8">SB-73</strain>
    </source>
</reference>
<keyword evidence="3 5" id="KW-0690">Ribosome biogenesis</keyword>
<dbReference type="AlphaFoldDB" id="A0AAV5RIM0"/>
<evidence type="ECO:0000256" key="1">
    <source>
        <dbReference type="ARBA" id="ARBA00004123"/>
    </source>
</evidence>
<organism evidence="7 8">
    <name type="scientific">Starmerella bacillaris</name>
    <name type="common">Yeast</name>
    <name type="synonym">Candida zemplinina</name>
    <dbReference type="NCBI Taxonomy" id="1247836"/>
    <lineage>
        <taxon>Eukaryota</taxon>
        <taxon>Fungi</taxon>
        <taxon>Dikarya</taxon>
        <taxon>Ascomycota</taxon>
        <taxon>Saccharomycotina</taxon>
        <taxon>Dipodascomycetes</taxon>
        <taxon>Dipodascales</taxon>
        <taxon>Trichomonascaceae</taxon>
        <taxon>Starmerella</taxon>
    </lineage>
</organism>
<dbReference type="EMBL" id="BTGC01000003">
    <property type="protein sequence ID" value="GMM50441.1"/>
    <property type="molecule type" value="Genomic_DNA"/>
</dbReference>
<sequence>MKTPIVEKAIPTVFDLGNLAIADSNPIVLNADSIETDLYALNRDNVQLLVNQILQLPLKRTVDSINSSNSQNSTMTLFSLPEPLWQTPREKPVPKDKAKTRWELFAAKKGIQKRAKDGKLVFDEETKKWIPKWGYNGANKKADKQWLVEYDDKNPNTDETIDPRTLPRAQRKQLVKKSLHQQKKNAKANA</sequence>
<evidence type="ECO:0000256" key="5">
    <source>
        <dbReference type="RuleBase" id="RU364132"/>
    </source>
</evidence>
<dbReference type="Proteomes" id="UP001362899">
    <property type="component" value="Unassembled WGS sequence"/>
</dbReference>
<feature type="compositionally biased region" description="Basic residues" evidence="6">
    <location>
        <begin position="169"/>
        <end position="190"/>
    </location>
</feature>
<dbReference type="GO" id="GO:0042254">
    <property type="term" value="P:ribosome biogenesis"/>
    <property type="evidence" value="ECO:0007669"/>
    <property type="project" value="UniProtKB-KW"/>
</dbReference>
<evidence type="ECO:0000256" key="3">
    <source>
        <dbReference type="ARBA" id="ARBA00022517"/>
    </source>
</evidence>
<evidence type="ECO:0000313" key="8">
    <source>
        <dbReference type="Proteomes" id="UP001362899"/>
    </source>
</evidence>
<name>A0AAV5RIM0_STABA</name>
<dbReference type="Pfam" id="PF04939">
    <property type="entry name" value="RRS1"/>
    <property type="match status" value="1"/>
</dbReference>
<dbReference type="GO" id="GO:0005634">
    <property type="term" value="C:nucleus"/>
    <property type="evidence" value="ECO:0007669"/>
    <property type="project" value="UniProtKB-SubCell"/>
</dbReference>
<evidence type="ECO:0000256" key="4">
    <source>
        <dbReference type="ARBA" id="ARBA00023242"/>
    </source>
</evidence>
<protein>
    <recommendedName>
        <fullName evidence="5">Ribosome biogenesis regulatory protein</fullName>
    </recommendedName>
</protein>
<gene>
    <name evidence="7" type="ORF">DASB73_013990</name>
</gene>
<accession>A0AAV5RIM0</accession>
<comment type="subcellular location">
    <subcellularLocation>
        <location evidence="1 5">Nucleus</location>
    </subcellularLocation>
</comment>
<dbReference type="InterPro" id="IPR007023">
    <property type="entry name" value="Ribosom_reg"/>
</dbReference>
<proteinExistence type="inferred from homology"/>
<feature type="region of interest" description="Disordered" evidence="6">
    <location>
        <begin position="150"/>
        <end position="190"/>
    </location>
</feature>
<evidence type="ECO:0000313" key="7">
    <source>
        <dbReference type="EMBL" id="GMM50441.1"/>
    </source>
</evidence>